<dbReference type="PROSITE" id="PS51194">
    <property type="entry name" value="HELICASE_CTER"/>
    <property type="match status" value="1"/>
</dbReference>
<dbReference type="InterPro" id="IPR001650">
    <property type="entry name" value="Helicase_C-like"/>
</dbReference>
<feature type="domain" description="Helicase ATP-binding" evidence="7">
    <location>
        <begin position="187"/>
        <end position="377"/>
    </location>
</feature>
<protein>
    <recommendedName>
        <fullName evidence="1">RNA helicase</fullName>
        <ecNumber evidence="1">3.6.4.13</ecNumber>
    </recommendedName>
</protein>
<dbReference type="PANTHER" id="PTHR47959">
    <property type="entry name" value="ATP-DEPENDENT RNA HELICASE RHLE-RELATED"/>
    <property type="match status" value="1"/>
</dbReference>
<keyword evidence="2" id="KW-0547">Nucleotide-binding</keyword>
<feature type="domain" description="DEAD-box RNA helicase Q" evidence="9">
    <location>
        <begin position="156"/>
        <end position="184"/>
    </location>
</feature>
<evidence type="ECO:0000259" key="9">
    <source>
        <dbReference type="PROSITE" id="PS51195"/>
    </source>
</evidence>
<evidence type="ECO:0000313" key="11">
    <source>
        <dbReference type="Proteomes" id="UP000078542"/>
    </source>
</evidence>
<dbReference type="PANTHER" id="PTHR47959:SF1">
    <property type="entry name" value="ATP-DEPENDENT RNA HELICASE DBPA"/>
    <property type="match status" value="1"/>
</dbReference>
<evidence type="ECO:0000256" key="5">
    <source>
        <dbReference type="ARBA" id="ARBA00022840"/>
    </source>
</evidence>
<sequence length="576" mass="65735">TPTCVAMAASRSKSSIDPKKTAACRALCARFLQRGPKFYNLSHRTACIQFTQLQRCYRSSKKKSNVKRFEAPKDIKGEIPIIVCKRKEFNFYKEQEYSKYEPIPLASKGWHHYKSKGDFFYIYPLTNVTKEAYSESLNTYNEAFNEKKEKEEEAYDSFERFGLNPQLTDILKRYNITKPLKIQKIGIPKILNGANTVIAAETGCGKTLTYLLPMIEEILGWKKLTGRRYNAPLGLIVTPSRELAFQIGLEAKKICQYLGIHTKTITGGKTKKMMLNPPVGEVDIIVASFGVISKLTTTKIYKLNMVRHLVLDEADALFHETFEDQLRVFLRRVPLGFTQNPENTELPISAQFTLASATMPSRMSNVLEDIVNVESLQHIKSDKLHHILVPQKFIRVGPSDKPTALLKYIKPKIANKEQVIIFNNNNSTCNWVSMFLNNSNIQTVSLNGDMQLYDRQKKYADFKSGRCNVLCTTNAGSRGLDTVTVRHVLNYEFPYATADYIHRCGRTGRVGNVKDCRVDSFISTMNEIVVVQKIERAIRKSKPIPIFDIYKPKEEDDVYEPFGSPIETEKEFSIPY</sequence>
<keyword evidence="11" id="KW-1185">Reference proteome</keyword>
<dbReference type="GO" id="GO:0003724">
    <property type="term" value="F:RNA helicase activity"/>
    <property type="evidence" value="ECO:0007669"/>
    <property type="project" value="UniProtKB-EC"/>
</dbReference>
<dbReference type="SMART" id="SM00490">
    <property type="entry name" value="HELICc"/>
    <property type="match status" value="1"/>
</dbReference>
<evidence type="ECO:0000313" key="10">
    <source>
        <dbReference type="EMBL" id="KYN04865.1"/>
    </source>
</evidence>
<dbReference type="AlphaFoldDB" id="A0A195CW58"/>
<evidence type="ECO:0000259" key="7">
    <source>
        <dbReference type="PROSITE" id="PS51192"/>
    </source>
</evidence>
<dbReference type="SMART" id="SM00487">
    <property type="entry name" value="DEXDc"/>
    <property type="match status" value="1"/>
</dbReference>
<dbReference type="GO" id="GO:0005524">
    <property type="term" value="F:ATP binding"/>
    <property type="evidence" value="ECO:0007669"/>
    <property type="project" value="UniProtKB-KW"/>
</dbReference>
<dbReference type="InterPro" id="IPR027417">
    <property type="entry name" value="P-loop_NTPase"/>
</dbReference>
<feature type="domain" description="Helicase C-terminal" evidence="8">
    <location>
        <begin position="401"/>
        <end position="550"/>
    </location>
</feature>
<dbReference type="InterPro" id="IPR014014">
    <property type="entry name" value="RNA_helicase_DEAD_Q_motif"/>
</dbReference>
<evidence type="ECO:0000256" key="6">
    <source>
        <dbReference type="PROSITE-ProRule" id="PRU00552"/>
    </source>
</evidence>
<feature type="non-terminal residue" evidence="10">
    <location>
        <position position="1"/>
    </location>
</feature>
<dbReference type="CDD" id="cd17948">
    <property type="entry name" value="DEADc_DDX28"/>
    <property type="match status" value="1"/>
</dbReference>
<dbReference type="GO" id="GO:0003676">
    <property type="term" value="F:nucleic acid binding"/>
    <property type="evidence" value="ECO:0007669"/>
    <property type="project" value="InterPro"/>
</dbReference>
<dbReference type="EC" id="3.6.4.13" evidence="1"/>
<dbReference type="PROSITE" id="PS51192">
    <property type="entry name" value="HELICASE_ATP_BIND_1"/>
    <property type="match status" value="1"/>
</dbReference>
<dbReference type="STRING" id="456900.A0A195CW58"/>
<feature type="short sequence motif" description="Q motif" evidence="6">
    <location>
        <begin position="156"/>
        <end position="184"/>
    </location>
</feature>
<evidence type="ECO:0000256" key="1">
    <source>
        <dbReference type="ARBA" id="ARBA00012552"/>
    </source>
</evidence>
<dbReference type="CDD" id="cd18787">
    <property type="entry name" value="SF2_C_DEAD"/>
    <property type="match status" value="1"/>
</dbReference>
<dbReference type="Proteomes" id="UP000078542">
    <property type="component" value="Unassembled WGS sequence"/>
</dbReference>
<dbReference type="InterPro" id="IPR011545">
    <property type="entry name" value="DEAD/DEAH_box_helicase_dom"/>
</dbReference>
<organism evidence="10 11">
    <name type="scientific">Cyphomyrmex costatus</name>
    <dbReference type="NCBI Taxonomy" id="456900"/>
    <lineage>
        <taxon>Eukaryota</taxon>
        <taxon>Metazoa</taxon>
        <taxon>Ecdysozoa</taxon>
        <taxon>Arthropoda</taxon>
        <taxon>Hexapoda</taxon>
        <taxon>Insecta</taxon>
        <taxon>Pterygota</taxon>
        <taxon>Neoptera</taxon>
        <taxon>Endopterygota</taxon>
        <taxon>Hymenoptera</taxon>
        <taxon>Apocrita</taxon>
        <taxon>Aculeata</taxon>
        <taxon>Formicoidea</taxon>
        <taxon>Formicidae</taxon>
        <taxon>Myrmicinae</taxon>
        <taxon>Cyphomyrmex</taxon>
    </lineage>
</organism>
<dbReference type="Pfam" id="PF00270">
    <property type="entry name" value="DEAD"/>
    <property type="match status" value="1"/>
</dbReference>
<proteinExistence type="predicted"/>
<name>A0A195CW58_9HYME</name>
<dbReference type="SUPFAM" id="SSF52540">
    <property type="entry name" value="P-loop containing nucleoside triphosphate hydrolases"/>
    <property type="match status" value="1"/>
</dbReference>
<dbReference type="PROSITE" id="PS51195">
    <property type="entry name" value="Q_MOTIF"/>
    <property type="match status" value="1"/>
</dbReference>
<evidence type="ECO:0000259" key="8">
    <source>
        <dbReference type="PROSITE" id="PS51194"/>
    </source>
</evidence>
<dbReference type="GO" id="GO:0005829">
    <property type="term" value="C:cytosol"/>
    <property type="evidence" value="ECO:0007669"/>
    <property type="project" value="TreeGrafter"/>
</dbReference>
<dbReference type="Pfam" id="PF00271">
    <property type="entry name" value="Helicase_C"/>
    <property type="match status" value="1"/>
</dbReference>
<dbReference type="Gene3D" id="3.40.50.300">
    <property type="entry name" value="P-loop containing nucleotide triphosphate hydrolases"/>
    <property type="match status" value="2"/>
</dbReference>
<dbReference type="InterPro" id="IPR014001">
    <property type="entry name" value="Helicase_ATP-bd"/>
</dbReference>
<evidence type="ECO:0000256" key="3">
    <source>
        <dbReference type="ARBA" id="ARBA00022801"/>
    </source>
</evidence>
<evidence type="ECO:0000256" key="4">
    <source>
        <dbReference type="ARBA" id="ARBA00022806"/>
    </source>
</evidence>
<dbReference type="InterPro" id="IPR050079">
    <property type="entry name" value="DEAD_box_RNA_helicase"/>
</dbReference>
<evidence type="ECO:0000256" key="2">
    <source>
        <dbReference type="ARBA" id="ARBA00022741"/>
    </source>
</evidence>
<dbReference type="GO" id="GO:0016787">
    <property type="term" value="F:hydrolase activity"/>
    <property type="evidence" value="ECO:0007669"/>
    <property type="project" value="UniProtKB-KW"/>
</dbReference>
<dbReference type="EMBL" id="KQ977220">
    <property type="protein sequence ID" value="KYN04865.1"/>
    <property type="molecule type" value="Genomic_DNA"/>
</dbReference>
<keyword evidence="3" id="KW-0378">Hydrolase</keyword>
<reference evidence="10 11" key="1">
    <citation type="submission" date="2016-03" db="EMBL/GenBank/DDBJ databases">
        <title>Cyphomyrmex costatus WGS genome.</title>
        <authorList>
            <person name="Nygaard S."/>
            <person name="Hu H."/>
            <person name="Boomsma J."/>
            <person name="Zhang G."/>
        </authorList>
    </citation>
    <scope>NUCLEOTIDE SEQUENCE [LARGE SCALE GENOMIC DNA]</scope>
    <source>
        <strain evidence="10">MS0001</strain>
        <tissue evidence="10">Whole body</tissue>
    </source>
</reference>
<accession>A0A195CW58</accession>
<gene>
    <name evidence="10" type="ORF">ALC62_04249</name>
</gene>
<keyword evidence="4 10" id="KW-0347">Helicase</keyword>
<keyword evidence="5" id="KW-0067">ATP-binding</keyword>